<sequence length="275" mass="30777">MNTGTALGSWTWMLPLSPAAQQYHSSQQAHLRAIRSARAKQIYRVSTSRKTEEKTEDLLACFMRCSTIMPERSREKRQVQGVVNQIVSGWKLMQTRSIIIVQDFCNAQESDEKTVKCLVNDCQKGHKDNKLLQKVIDSMQALQNVTSEICPNKDSKKLRCLVNSKSAISDITSGLKCNEAAENFRNEGVSRKSNKMVISGQSLCELFYCPAEAAKDYSENSCKDFVYDVVSKIGDLNYYSFAFGFEEAKNVLKSMFNGSTGGIHTGEKCTDLVSN</sequence>
<dbReference type="AlphaFoldDB" id="A0A914E569"/>
<dbReference type="Proteomes" id="UP000887540">
    <property type="component" value="Unplaced"/>
</dbReference>
<evidence type="ECO:0000313" key="1">
    <source>
        <dbReference type="Proteomes" id="UP000887540"/>
    </source>
</evidence>
<name>A0A914E569_9BILA</name>
<dbReference type="WBParaSite" id="ACRNAN_scaffold5575.g23009.t1">
    <property type="protein sequence ID" value="ACRNAN_scaffold5575.g23009.t1"/>
    <property type="gene ID" value="ACRNAN_scaffold5575.g23009"/>
</dbReference>
<organism evidence="1 2">
    <name type="scientific">Acrobeloides nanus</name>
    <dbReference type="NCBI Taxonomy" id="290746"/>
    <lineage>
        <taxon>Eukaryota</taxon>
        <taxon>Metazoa</taxon>
        <taxon>Ecdysozoa</taxon>
        <taxon>Nematoda</taxon>
        <taxon>Chromadorea</taxon>
        <taxon>Rhabditida</taxon>
        <taxon>Tylenchina</taxon>
        <taxon>Cephalobomorpha</taxon>
        <taxon>Cephaloboidea</taxon>
        <taxon>Cephalobidae</taxon>
        <taxon>Acrobeloides</taxon>
    </lineage>
</organism>
<evidence type="ECO:0000313" key="2">
    <source>
        <dbReference type="WBParaSite" id="ACRNAN_scaffold5575.g23009.t1"/>
    </source>
</evidence>
<accession>A0A914E569</accession>
<keyword evidence="1" id="KW-1185">Reference proteome</keyword>
<protein>
    <submittedName>
        <fullName evidence="2">Uncharacterized protein</fullName>
    </submittedName>
</protein>
<reference evidence="2" key="1">
    <citation type="submission" date="2022-11" db="UniProtKB">
        <authorList>
            <consortium name="WormBaseParasite"/>
        </authorList>
    </citation>
    <scope>IDENTIFICATION</scope>
</reference>
<proteinExistence type="predicted"/>